<dbReference type="Proteomes" id="UP001596253">
    <property type="component" value="Unassembled WGS sequence"/>
</dbReference>
<proteinExistence type="predicted"/>
<feature type="domain" description="Replication-associated protein ORF2/G2P" evidence="1">
    <location>
        <begin position="99"/>
        <end position="197"/>
    </location>
</feature>
<accession>A0ABW1R3U2</accession>
<protein>
    <recommendedName>
        <fullName evidence="1">Replication-associated protein ORF2/G2P domain-containing protein</fullName>
    </recommendedName>
</protein>
<keyword evidence="3" id="KW-1185">Reference proteome</keyword>
<comment type="caution">
    <text evidence="2">The sequence shown here is derived from an EMBL/GenBank/DDBJ whole genome shotgun (WGS) entry which is preliminary data.</text>
</comment>
<reference evidence="3" key="1">
    <citation type="journal article" date="2019" name="Int. J. Syst. Evol. Microbiol.">
        <title>The Global Catalogue of Microorganisms (GCM) 10K type strain sequencing project: providing services to taxonomists for standard genome sequencing and annotation.</title>
        <authorList>
            <consortium name="The Broad Institute Genomics Platform"/>
            <consortium name="The Broad Institute Genome Sequencing Center for Infectious Disease"/>
            <person name="Wu L."/>
            <person name="Ma J."/>
        </authorList>
    </citation>
    <scope>NUCLEOTIDE SEQUENCE [LARGE SCALE GENOMIC DNA]</scope>
    <source>
        <strain evidence="3">CCM 8932</strain>
    </source>
</reference>
<name>A0ABW1R3U2_9LACO</name>
<dbReference type="Pfam" id="PF23343">
    <property type="entry name" value="REP_ORF2-G2P"/>
    <property type="match status" value="1"/>
</dbReference>
<evidence type="ECO:0000313" key="2">
    <source>
        <dbReference type="EMBL" id="MFC6164190.1"/>
    </source>
</evidence>
<evidence type="ECO:0000313" key="3">
    <source>
        <dbReference type="Proteomes" id="UP001596253"/>
    </source>
</evidence>
<organism evidence="2 3">
    <name type="scientific">Lactiplantibacillus dongliensis</name>
    <dbReference type="NCBI Taxonomy" id="2559919"/>
    <lineage>
        <taxon>Bacteria</taxon>
        <taxon>Bacillati</taxon>
        <taxon>Bacillota</taxon>
        <taxon>Bacilli</taxon>
        <taxon>Lactobacillales</taxon>
        <taxon>Lactobacillaceae</taxon>
        <taxon>Lactiplantibacillus</taxon>
    </lineage>
</organism>
<dbReference type="InterPro" id="IPR056906">
    <property type="entry name" value="ORF2/G2P_dom"/>
</dbReference>
<dbReference type="RefSeq" id="WP_137640393.1">
    <property type="nucleotide sequence ID" value="NZ_BJDK01000019.1"/>
</dbReference>
<dbReference type="EMBL" id="JBHSSD010000026">
    <property type="protein sequence ID" value="MFC6164190.1"/>
    <property type="molecule type" value="Genomic_DNA"/>
</dbReference>
<gene>
    <name evidence="2" type="ORF">ACFP3T_05840</name>
</gene>
<evidence type="ECO:0000259" key="1">
    <source>
        <dbReference type="Pfam" id="PF23343"/>
    </source>
</evidence>
<sequence length="297" mass="34598">MAISKSALGSNQYQQIPDKLLVKVTRMHHLTEIQANEHHNNRATVRRLPNHRYLVVSTQEIKTSRHHANRSQNPNDLMQTFKRLRYLINNNFDGSKDERFLTLTYANDVTDPRQISHDFDCFMKRLRRRWTHLDYLKITEPQGRMHDGRPVWHYHVLLKGVGYIANSTLAQLWGHGYVKITKMTTIDNLGWYLTAHLTDIPLQQGKQLTDYQGSRPIATKIVDGQKKAFIKGARLQYYPTHMHLYSASKGIKAPKAQFMPYEQAKAHAGKLVYAHNTTIETPTFKNHIRTEVYNAKR</sequence>